<comment type="caution">
    <text evidence="2">The sequence shown here is derived from an EMBL/GenBank/DDBJ whole genome shotgun (WGS) entry which is preliminary data.</text>
</comment>
<proteinExistence type="predicted"/>
<dbReference type="EMBL" id="VZOL01000035">
    <property type="protein sequence ID" value="KAB0685162.1"/>
    <property type="molecule type" value="Genomic_DNA"/>
</dbReference>
<protein>
    <submittedName>
        <fullName evidence="2">Uncharacterized protein</fullName>
    </submittedName>
</protein>
<feature type="compositionally biased region" description="Low complexity" evidence="1">
    <location>
        <begin position="94"/>
        <end position="134"/>
    </location>
</feature>
<accession>A0A6L3NM31</accession>
<feature type="region of interest" description="Disordered" evidence="1">
    <location>
        <begin position="58"/>
        <end position="145"/>
    </location>
</feature>
<feature type="region of interest" description="Disordered" evidence="1">
    <location>
        <begin position="1"/>
        <end position="22"/>
    </location>
</feature>
<evidence type="ECO:0000313" key="3">
    <source>
        <dbReference type="Proteomes" id="UP000473571"/>
    </source>
</evidence>
<sequence>MQSTIGYVSSNRTQTTGGSQADVNLSSGVELAFRTNYVPLNRLAGVGGIERIRVNTINPDPEATRLSSERTAQRSAEQADLAARRASRDDRPRASQPGSSAPSSSSASSPNPAPGRAASPAPAHPAATAPRSPAVATAPGLRAAT</sequence>
<reference evidence="2 3" key="1">
    <citation type="submission" date="2019-09" db="EMBL/GenBank/DDBJ databases">
        <title>Draft genome sequences of 48 bacterial type strains from the CCUG.</title>
        <authorList>
            <person name="Tunovic T."/>
            <person name="Pineiro-Iglesias B."/>
            <person name="Unosson C."/>
            <person name="Inganas E."/>
            <person name="Ohlen M."/>
            <person name="Cardew S."/>
            <person name="Jensie-Markopoulos S."/>
            <person name="Salva-Serra F."/>
            <person name="Jaen-Luchoro D."/>
            <person name="Karlsson R."/>
            <person name="Svensson-Stadler L."/>
            <person name="Chun J."/>
            <person name="Moore E."/>
        </authorList>
    </citation>
    <scope>NUCLEOTIDE SEQUENCE [LARGE SCALE GENOMIC DNA]</scope>
    <source>
        <strain evidence="2 3">CCUG 65687</strain>
    </source>
</reference>
<dbReference type="Proteomes" id="UP000473571">
    <property type="component" value="Unassembled WGS sequence"/>
</dbReference>
<name>A0A6L3NM31_9BURK</name>
<evidence type="ECO:0000256" key="1">
    <source>
        <dbReference type="SAM" id="MobiDB-lite"/>
    </source>
</evidence>
<dbReference type="AlphaFoldDB" id="A0A6L3NM31"/>
<evidence type="ECO:0000313" key="2">
    <source>
        <dbReference type="EMBL" id="KAB0685162.1"/>
    </source>
</evidence>
<gene>
    <name evidence="2" type="ORF">F7R13_05610</name>
</gene>
<dbReference type="RefSeq" id="WP_151003887.1">
    <property type="nucleotide sequence ID" value="NZ_CABVPO010000008.1"/>
</dbReference>
<feature type="compositionally biased region" description="Basic and acidic residues" evidence="1">
    <location>
        <begin position="82"/>
        <end position="93"/>
    </location>
</feature>
<organism evidence="2 3">
    <name type="scientific">Burkholderia territorii</name>
    <dbReference type="NCBI Taxonomy" id="1503055"/>
    <lineage>
        <taxon>Bacteria</taxon>
        <taxon>Pseudomonadati</taxon>
        <taxon>Pseudomonadota</taxon>
        <taxon>Betaproteobacteria</taxon>
        <taxon>Burkholderiales</taxon>
        <taxon>Burkholderiaceae</taxon>
        <taxon>Burkholderia</taxon>
        <taxon>Burkholderia cepacia complex</taxon>
    </lineage>
</organism>